<dbReference type="Proteomes" id="UP001178461">
    <property type="component" value="Chromosome 1"/>
</dbReference>
<protein>
    <submittedName>
        <fullName evidence="2">Uncharacterized protein</fullName>
    </submittedName>
</protein>
<evidence type="ECO:0000313" key="2">
    <source>
        <dbReference type="EMBL" id="CAI5764555.1"/>
    </source>
</evidence>
<gene>
    <name evidence="2" type="ORF">PODLI_1B027655</name>
</gene>
<proteinExistence type="predicted"/>
<sequence>MDVLGEDLGLEHGGKEMEAEEIEVGESTEDEPDLSGWMHATGDELYPALTPTTTEHPVPTPEGGEAAGGASRGMDVRGSGAEAQEREEIESEGEESEGNVSDDSGPRSLSLSSESEDSQKGAPLVRASGVPRGTPQEEGARGDSESSSWKSGPASTPECSRGGGVPGIGIRRRTASGRT</sequence>
<accession>A0AA35JR32</accession>
<evidence type="ECO:0000313" key="3">
    <source>
        <dbReference type="Proteomes" id="UP001178461"/>
    </source>
</evidence>
<dbReference type="AlphaFoldDB" id="A0AA35JR32"/>
<feature type="compositionally biased region" description="Acidic residues" evidence="1">
    <location>
        <begin position="18"/>
        <end position="33"/>
    </location>
</feature>
<dbReference type="EMBL" id="OX395126">
    <property type="protein sequence ID" value="CAI5764555.1"/>
    <property type="molecule type" value="Genomic_DNA"/>
</dbReference>
<feature type="compositionally biased region" description="Basic residues" evidence="1">
    <location>
        <begin position="170"/>
        <end position="179"/>
    </location>
</feature>
<feature type="compositionally biased region" description="Acidic residues" evidence="1">
    <location>
        <begin position="85"/>
        <end position="97"/>
    </location>
</feature>
<feature type="compositionally biased region" description="Polar residues" evidence="1">
    <location>
        <begin position="145"/>
        <end position="158"/>
    </location>
</feature>
<feature type="compositionally biased region" description="Low complexity" evidence="1">
    <location>
        <begin position="50"/>
        <end position="64"/>
    </location>
</feature>
<feature type="region of interest" description="Disordered" evidence="1">
    <location>
        <begin position="1"/>
        <end position="179"/>
    </location>
</feature>
<reference evidence="2" key="1">
    <citation type="submission" date="2022-12" db="EMBL/GenBank/DDBJ databases">
        <authorList>
            <person name="Alioto T."/>
            <person name="Alioto T."/>
            <person name="Gomez Garrido J."/>
        </authorList>
    </citation>
    <scope>NUCLEOTIDE SEQUENCE</scope>
</reference>
<feature type="compositionally biased region" description="Low complexity" evidence="1">
    <location>
        <begin position="101"/>
        <end position="113"/>
    </location>
</feature>
<keyword evidence="3" id="KW-1185">Reference proteome</keyword>
<organism evidence="2 3">
    <name type="scientific">Podarcis lilfordi</name>
    <name type="common">Lilford's wall lizard</name>
    <dbReference type="NCBI Taxonomy" id="74358"/>
    <lineage>
        <taxon>Eukaryota</taxon>
        <taxon>Metazoa</taxon>
        <taxon>Chordata</taxon>
        <taxon>Craniata</taxon>
        <taxon>Vertebrata</taxon>
        <taxon>Euteleostomi</taxon>
        <taxon>Lepidosauria</taxon>
        <taxon>Squamata</taxon>
        <taxon>Bifurcata</taxon>
        <taxon>Unidentata</taxon>
        <taxon>Episquamata</taxon>
        <taxon>Laterata</taxon>
        <taxon>Lacertibaenia</taxon>
        <taxon>Lacertidae</taxon>
        <taxon>Podarcis</taxon>
    </lineage>
</organism>
<evidence type="ECO:0000256" key="1">
    <source>
        <dbReference type="SAM" id="MobiDB-lite"/>
    </source>
</evidence>
<name>A0AA35JR32_9SAUR</name>